<reference evidence="1 2" key="1">
    <citation type="submission" date="2016-12" db="EMBL/GenBank/DDBJ databases">
        <authorList>
            <person name="Song W.-J."/>
            <person name="Kurnit D.M."/>
        </authorList>
    </citation>
    <scope>NUCLEOTIDE SEQUENCE [LARGE SCALE GENOMIC DNA]</scope>
    <source>
        <strain evidence="1 2">DSM 43162</strain>
    </source>
</reference>
<evidence type="ECO:0000313" key="2">
    <source>
        <dbReference type="Proteomes" id="UP000184428"/>
    </source>
</evidence>
<accession>A0A1M7SQL8</accession>
<proteinExistence type="predicted"/>
<dbReference type="Proteomes" id="UP000184428">
    <property type="component" value="Unassembled WGS sequence"/>
</dbReference>
<gene>
    <name evidence="1" type="ORF">SAMN05660350_01000</name>
</gene>
<protein>
    <submittedName>
        <fullName evidence="1">Uncharacterized protein</fullName>
    </submittedName>
</protein>
<dbReference type="AlphaFoldDB" id="A0A1M7SQL8"/>
<name>A0A1M7SQL8_9ACTN</name>
<organism evidence="1 2">
    <name type="scientific">Geodermatophilus obscurus</name>
    <dbReference type="NCBI Taxonomy" id="1861"/>
    <lineage>
        <taxon>Bacteria</taxon>
        <taxon>Bacillati</taxon>
        <taxon>Actinomycetota</taxon>
        <taxon>Actinomycetes</taxon>
        <taxon>Geodermatophilales</taxon>
        <taxon>Geodermatophilaceae</taxon>
        <taxon>Geodermatophilus</taxon>
    </lineage>
</organism>
<dbReference type="EMBL" id="FRDM01000003">
    <property type="protein sequence ID" value="SHN60749.1"/>
    <property type="molecule type" value="Genomic_DNA"/>
</dbReference>
<evidence type="ECO:0000313" key="1">
    <source>
        <dbReference type="EMBL" id="SHN60749.1"/>
    </source>
</evidence>
<sequence length="64" mass="6940">MYLALPRDLEPGSSQVAVVDLRAAPSGVLTPRPADRVGQGRRLIDIVEEWGLQSFPASDPPANW</sequence>